<dbReference type="GO" id="GO:0003677">
    <property type="term" value="F:DNA binding"/>
    <property type="evidence" value="ECO:0007669"/>
    <property type="project" value="UniProtKB-UniRule"/>
</dbReference>
<evidence type="ECO:0000259" key="5">
    <source>
        <dbReference type="SMART" id="SM00738"/>
    </source>
</evidence>
<dbReference type="RefSeq" id="WP_066446700.1">
    <property type="nucleotide sequence ID" value="NZ_CP014226.1"/>
</dbReference>
<dbReference type="InterPro" id="IPR006645">
    <property type="entry name" value="NGN-like_dom"/>
</dbReference>
<accession>A0A0X8HD73</accession>
<keyword evidence="1 4" id="KW-0889">Transcription antitermination</keyword>
<dbReference type="Pfam" id="PF02357">
    <property type="entry name" value="NusG"/>
    <property type="match status" value="1"/>
</dbReference>
<dbReference type="PANTHER" id="PTHR30265">
    <property type="entry name" value="RHO-INTERACTING TRANSCRIPTION TERMINATION FACTOR NUSG"/>
    <property type="match status" value="1"/>
</dbReference>
<dbReference type="GO" id="GO:0005829">
    <property type="term" value="C:cytosol"/>
    <property type="evidence" value="ECO:0007669"/>
    <property type="project" value="TreeGrafter"/>
</dbReference>
<dbReference type="SUPFAM" id="SSF82679">
    <property type="entry name" value="N-utilization substance G protein NusG, N-terminal domain"/>
    <property type="match status" value="1"/>
</dbReference>
<dbReference type="Gene3D" id="3.30.70.940">
    <property type="entry name" value="NusG, N-terminal domain"/>
    <property type="match status" value="1"/>
</dbReference>
<dbReference type="CDD" id="cd09892">
    <property type="entry name" value="NGN_SP_RfaH"/>
    <property type="match status" value="1"/>
</dbReference>
<keyword evidence="2 4" id="KW-0805">Transcription regulation</keyword>
<organism evidence="6 7">
    <name type="scientific">Halomonas chromatireducens</name>
    <dbReference type="NCBI Taxonomy" id="507626"/>
    <lineage>
        <taxon>Bacteria</taxon>
        <taxon>Pseudomonadati</taxon>
        <taxon>Pseudomonadota</taxon>
        <taxon>Gammaproteobacteria</taxon>
        <taxon>Oceanospirillales</taxon>
        <taxon>Halomonadaceae</taxon>
        <taxon>Halomonas</taxon>
    </lineage>
</organism>
<comment type="subunit">
    <text evidence="4">Interacts with both the nontemplate DNA and the RNA polymerase (RNAP).</text>
</comment>
<dbReference type="NCBIfam" id="NF006534">
    <property type="entry name" value="PRK09014.1"/>
    <property type="match status" value="1"/>
</dbReference>
<keyword evidence="7" id="KW-1185">Reference proteome</keyword>
<dbReference type="GO" id="GO:0006354">
    <property type="term" value="P:DNA-templated transcription elongation"/>
    <property type="evidence" value="ECO:0007669"/>
    <property type="project" value="InterPro"/>
</dbReference>
<dbReference type="GO" id="GO:0001073">
    <property type="term" value="F:transcription antitermination factor activity, DNA binding"/>
    <property type="evidence" value="ECO:0007669"/>
    <property type="project" value="UniProtKB-UniRule"/>
</dbReference>
<dbReference type="InterPro" id="IPR008991">
    <property type="entry name" value="Translation_prot_SH3-like_sf"/>
</dbReference>
<dbReference type="EMBL" id="CP014226">
    <property type="protein sequence ID" value="AMD00430.1"/>
    <property type="molecule type" value="Genomic_DNA"/>
</dbReference>
<dbReference type="InterPro" id="IPR010215">
    <property type="entry name" value="Transcription_antiterm_RfaH"/>
</dbReference>
<dbReference type="InterPro" id="IPR043425">
    <property type="entry name" value="NusG-like"/>
</dbReference>
<proteinExistence type="inferred from homology"/>
<evidence type="ECO:0000313" key="6">
    <source>
        <dbReference type="EMBL" id="AMD00430.1"/>
    </source>
</evidence>
<evidence type="ECO:0000256" key="2">
    <source>
        <dbReference type="ARBA" id="ARBA00023015"/>
    </source>
</evidence>
<dbReference type="InterPro" id="IPR036735">
    <property type="entry name" value="NGN_dom_sf"/>
</dbReference>
<dbReference type="KEGG" id="hco:LOKO_01362"/>
<dbReference type="SUPFAM" id="SSF50104">
    <property type="entry name" value="Translation proteins SH3-like domain"/>
    <property type="match status" value="1"/>
</dbReference>
<dbReference type="SMART" id="SM00738">
    <property type="entry name" value="NGN"/>
    <property type="match status" value="1"/>
</dbReference>
<dbReference type="HAMAP" id="MF_00951">
    <property type="entry name" value="RfaH"/>
    <property type="match status" value="1"/>
</dbReference>
<evidence type="ECO:0000256" key="4">
    <source>
        <dbReference type="HAMAP-Rule" id="MF_00951"/>
    </source>
</evidence>
<keyword evidence="4" id="KW-0238">DNA-binding</keyword>
<keyword evidence="3 4" id="KW-0804">Transcription</keyword>
<dbReference type="OrthoDB" id="9790639at2"/>
<dbReference type="CDD" id="cd06091">
    <property type="entry name" value="KOW_NusG"/>
    <property type="match status" value="1"/>
</dbReference>
<reference evidence="6 7" key="1">
    <citation type="journal article" date="2016" name="Genome Announc.">
        <title>Draft Genome Sequence of 'Halomonas chromatireducens' Strain AGD 8-3, a Haloalkaliphilic Chromate- and Selenite-Reducing Gammaproteobacterium.</title>
        <authorList>
            <person name="Sharko F.S."/>
            <person name="Shapovalova A.A."/>
            <person name="Tsygankova S.V."/>
            <person name="Komova A.V."/>
            <person name="Boulygina E.S."/>
            <person name="Teslyuk A.B."/>
            <person name="Gotovtsev P.M."/>
            <person name="Namsaraev Z.B."/>
            <person name="Khijniak T.V."/>
            <person name="Nedoluzhko A.V."/>
            <person name="Vasilov R.G."/>
        </authorList>
    </citation>
    <scope>NUCLEOTIDE SEQUENCE [LARGE SCALE GENOMIC DNA]</scope>
    <source>
        <strain evidence="6 7">AGD 8-3</strain>
    </source>
</reference>
<reference evidence="6 7" key="2">
    <citation type="submission" date="2016-02" db="EMBL/GenBank/DDBJ databases">
        <authorList>
            <person name="Wen L."/>
            <person name="He K."/>
            <person name="Yang H."/>
        </authorList>
    </citation>
    <scope>NUCLEOTIDE SEQUENCE [LARGE SCALE GENOMIC DNA]</scope>
    <source>
        <strain evidence="6 7">AGD 8-3</strain>
    </source>
</reference>
<protein>
    <recommendedName>
        <fullName evidence="4">Transcription antitermination protein RfaH</fullName>
    </recommendedName>
</protein>
<dbReference type="AlphaFoldDB" id="A0A0X8HD73"/>
<dbReference type="PATRIC" id="fig|507626.3.peg.1348"/>
<name>A0A0X8HD73_9GAMM</name>
<dbReference type="Proteomes" id="UP000063387">
    <property type="component" value="Chromosome"/>
</dbReference>
<sequence length="179" mass="20201">MSDSTCPPAAAEDDLPRWYVIQCKGGESFRAAEHLGNQGYDLFHPVLEVQKKRGGKLVWLNEPLFPHYLFIRLDRVASNWRPIRSTRGVLKIVTFGDKPLPVEDALVDTLREKGIGDLNATANVYFRAGEIVEITEGPFKDLQAVFSSHKGEERAIVLLNLLNRQQRLVLPVAQLRPQD</sequence>
<comment type="function">
    <text evidence="4">Enhances distal genes transcription elongation in a specialized subset of operons that encode extracytoplasmic components.</text>
</comment>
<evidence type="ECO:0000256" key="3">
    <source>
        <dbReference type="ARBA" id="ARBA00023163"/>
    </source>
</evidence>
<comment type="similarity">
    <text evidence="4">Belongs to the RfaH family.</text>
</comment>
<feature type="domain" description="NusG-like N-terminal" evidence="5">
    <location>
        <begin position="15"/>
        <end position="114"/>
    </location>
</feature>
<evidence type="ECO:0000256" key="1">
    <source>
        <dbReference type="ARBA" id="ARBA00022814"/>
    </source>
</evidence>
<dbReference type="NCBIfam" id="TIGR01955">
    <property type="entry name" value="RfaH"/>
    <property type="match status" value="1"/>
</dbReference>
<dbReference type="STRING" id="507626.LOKO_01362"/>
<gene>
    <name evidence="4 6" type="primary">rfaH</name>
    <name evidence="6" type="ORF">LOKO_01362</name>
</gene>
<dbReference type="PANTHER" id="PTHR30265:SF7">
    <property type="entry name" value="TRANSCRIPTION ANTITERMINATION PROTEIN RFAH"/>
    <property type="match status" value="1"/>
</dbReference>
<evidence type="ECO:0000313" key="7">
    <source>
        <dbReference type="Proteomes" id="UP000063387"/>
    </source>
</evidence>